<gene>
    <name evidence="2" type="ORF">AVE30378_03945</name>
</gene>
<sequence>MHKWPKRERTAQGGQTPLHGLFPGRTLLLREMAFLPLTASPD</sequence>
<name>A0A446CR02_9BURK</name>
<dbReference type="AlphaFoldDB" id="A0A446CR02"/>
<reference evidence="2 3" key="1">
    <citation type="submission" date="2018-07" db="EMBL/GenBank/DDBJ databases">
        <authorList>
            <person name="Peeters C."/>
        </authorList>
    </citation>
    <scope>NUCLEOTIDE SEQUENCE [LARGE SCALE GENOMIC DNA]</scope>
    <source>
        <strain evidence="2 3">LMG 30378</strain>
    </source>
</reference>
<protein>
    <submittedName>
        <fullName evidence="2">Uncharacterized protein</fullName>
    </submittedName>
</protein>
<evidence type="ECO:0000313" key="3">
    <source>
        <dbReference type="Proteomes" id="UP000289465"/>
    </source>
</evidence>
<organism evidence="2 3">
    <name type="scientific">Achromobacter veterisilvae</name>
    <dbReference type="NCBI Taxonomy" id="2069367"/>
    <lineage>
        <taxon>Bacteria</taxon>
        <taxon>Pseudomonadati</taxon>
        <taxon>Pseudomonadota</taxon>
        <taxon>Betaproteobacteria</taxon>
        <taxon>Burkholderiales</taxon>
        <taxon>Alcaligenaceae</taxon>
        <taxon>Achromobacter</taxon>
    </lineage>
</organism>
<evidence type="ECO:0000313" key="2">
    <source>
        <dbReference type="EMBL" id="SSW70273.1"/>
    </source>
</evidence>
<feature type="region of interest" description="Disordered" evidence="1">
    <location>
        <begin position="1"/>
        <end position="22"/>
    </location>
</feature>
<accession>A0A446CR02</accession>
<dbReference type="Proteomes" id="UP000289465">
    <property type="component" value="Unassembled WGS sequence"/>
</dbReference>
<proteinExistence type="predicted"/>
<evidence type="ECO:0000256" key="1">
    <source>
        <dbReference type="SAM" id="MobiDB-lite"/>
    </source>
</evidence>
<dbReference type="EMBL" id="UFQC01000022">
    <property type="protein sequence ID" value="SSW70273.1"/>
    <property type="molecule type" value="Genomic_DNA"/>
</dbReference>